<keyword evidence="1" id="KW-0472">Membrane</keyword>
<reference evidence="2 3" key="1">
    <citation type="submission" date="2019-07" db="EMBL/GenBank/DDBJ databases">
        <title>Genome sequence of 2 isolates from Red Sea Mangroves.</title>
        <authorList>
            <person name="Sefrji F."/>
            <person name="Michoud G."/>
            <person name="Merlino G."/>
            <person name="Daffonchio D."/>
        </authorList>
    </citation>
    <scope>NUCLEOTIDE SEQUENCE [LARGE SCALE GENOMIC DNA]</scope>
    <source>
        <strain evidence="2 3">R1DC41</strain>
    </source>
</reference>
<gene>
    <name evidence="2" type="ORF">G8O30_10970</name>
</gene>
<keyword evidence="1" id="KW-0812">Transmembrane</keyword>
<keyword evidence="3" id="KW-1185">Reference proteome</keyword>
<protein>
    <submittedName>
        <fullName evidence="2">Uncharacterized protein</fullName>
    </submittedName>
</protein>
<feature type="transmembrane region" description="Helical" evidence="1">
    <location>
        <begin position="7"/>
        <end position="25"/>
    </location>
</feature>
<proteinExistence type="predicted"/>
<accession>A0A7S8CCF2</accession>
<evidence type="ECO:0000313" key="2">
    <source>
        <dbReference type="EMBL" id="QPC47432.1"/>
    </source>
</evidence>
<sequence>MSSKQKWILAGVAYILLVISAYSFLTPNQHNNDDHAGKALMSFYS</sequence>
<name>A0A7S8CCF2_9BACI</name>
<dbReference type="KEGG" id="mcui:G8O30_10970"/>
<dbReference type="EMBL" id="CP049742">
    <property type="protein sequence ID" value="QPC47432.1"/>
    <property type="molecule type" value="Genomic_DNA"/>
</dbReference>
<keyword evidence="1" id="KW-1133">Transmembrane helix</keyword>
<dbReference type="AlphaFoldDB" id="A0A7S8CCF2"/>
<organism evidence="2 3">
    <name type="scientific">Mangrovibacillus cuniculi</name>
    <dbReference type="NCBI Taxonomy" id="2593652"/>
    <lineage>
        <taxon>Bacteria</taxon>
        <taxon>Bacillati</taxon>
        <taxon>Bacillota</taxon>
        <taxon>Bacilli</taxon>
        <taxon>Bacillales</taxon>
        <taxon>Bacillaceae</taxon>
        <taxon>Mangrovibacillus</taxon>
    </lineage>
</organism>
<evidence type="ECO:0000256" key="1">
    <source>
        <dbReference type="SAM" id="Phobius"/>
    </source>
</evidence>
<dbReference type="RefSeq" id="WP_239672103.1">
    <property type="nucleotide sequence ID" value="NZ_CP049742.1"/>
</dbReference>
<evidence type="ECO:0000313" key="3">
    <source>
        <dbReference type="Proteomes" id="UP000593626"/>
    </source>
</evidence>
<dbReference type="Proteomes" id="UP000593626">
    <property type="component" value="Chromosome"/>
</dbReference>